<proteinExistence type="predicted"/>
<reference evidence="2 3" key="1">
    <citation type="submission" date="2018-06" db="EMBL/GenBank/DDBJ databases">
        <authorList>
            <person name="Strepis N."/>
        </authorList>
    </citation>
    <scope>NUCLEOTIDE SEQUENCE [LARGE SCALE GENOMIC DNA]</scope>
    <source>
        <strain evidence="2">LUCI</strain>
    </source>
</reference>
<evidence type="ECO:0000256" key="1">
    <source>
        <dbReference type="SAM" id="Phobius"/>
    </source>
</evidence>
<protein>
    <submittedName>
        <fullName evidence="2">Uncharacterized protein</fullName>
    </submittedName>
</protein>
<keyword evidence="1" id="KW-1133">Transmembrane helix</keyword>
<keyword evidence="3" id="KW-1185">Reference proteome</keyword>
<gene>
    <name evidence="2" type="ORF">LUCI_2542</name>
</gene>
<evidence type="ECO:0000313" key="2">
    <source>
        <dbReference type="EMBL" id="VBB07298.1"/>
    </source>
</evidence>
<dbReference type="Proteomes" id="UP000277811">
    <property type="component" value="Unassembled WGS sequence"/>
</dbReference>
<organism evidence="2 3">
    <name type="scientific">Lucifera butyrica</name>
    <dbReference type="NCBI Taxonomy" id="1351585"/>
    <lineage>
        <taxon>Bacteria</taxon>
        <taxon>Bacillati</taxon>
        <taxon>Bacillota</taxon>
        <taxon>Negativicutes</taxon>
        <taxon>Veillonellales</taxon>
        <taxon>Veillonellaceae</taxon>
        <taxon>Lucifera</taxon>
    </lineage>
</organism>
<evidence type="ECO:0000313" key="3">
    <source>
        <dbReference type="Proteomes" id="UP000277811"/>
    </source>
</evidence>
<dbReference type="AlphaFoldDB" id="A0A498RDL6"/>
<sequence>MPKRTSLFLFGSSPFVILLSQFCGILKVVPPKLIMTTSSKYVLDLTSRAYFFRESQQQNGVDDYIAGVATETVYEIFLLIPFSILVYNKIKLV</sequence>
<feature type="transmembrane region" description="Helical" evidence="1">
    <location>
        <begin position="7"/>
        <end position="29"/>
    </location>
</feature>
<keyword evidence="1" id="KW-0812">Transmembrane</keyword>
<name>A0A498RDL6_9FIRM</name>
<feature type="transmembrane region" description="Helical" evidence="1">
    <location>
        <begin position="64"/>
        <end position="87"/>
    </location>
</feature>
<accession>A0A498RDL6</accession>
<dbReference type="EMBL" id="UPPP01000072">
    <property type="protein sequence ID" value="VBB07298.1"/>
    <property type="molecule type" value="Genomic_DNA"/>
</dbReference>
<keyword evidence="1" id="KW-0472">Membrane</keyword>